<accession>A0AAV6WPB0</accession>
<comment type="caution">
    <text evidence="2">The sequence shown here is derived from an EMBL/GenBank/DDBJ whole genome shotgun (WGS) entry which is preliminary data.</text>
</comment>
<evidence type="ECO:0000313" key="2">
    <source>
        <dbReference type="EMBL" id="KAG8370745.1"/>
    </source>
</evidence>
<dbReference type="AlphaFoldDB" id="A0AAV6WPB0"/>
<keyword evidence="3" id="KW-1185">Reference proteome</keyword>
<dbReference type="GO" id="GO:0010333">
    <property type="term" value="F:terpene synthase activity"/>
    <property type="evidence" value="ECO:0007669"/>
    <property type="project" value="InterPro"/>
</dbReference>
<dbReference type="Gene3D" id="1.50.10.130">
    <property type="entry name" value="Terpene synthase, N-terminal domain"/>
    <property type="match status" value="1"/>
</dbReference>
<dbReference type="EMBL" id="WHWC01000013">
    <property type="protein sequence ID" value="KAG8370745.1"/>
    <property type="molecule type" value="Genomic_DNA"/>
</dbReference>
<dbReference type="InterPro" id="IPR008930">
    <property type="entry name" value="Terpenoid_cyclase/PrenylTrfase"/>
</dbReference>
<organism evidence="2 3">
    <name type="scientific">Buddleja alternifolia</name>
    <dbReference type="NCBI Taxonomy" id="168488"/>
    <lineage>
        <taxon>Eukaryota</taxon>
        <taxon>Viridiplantae</taxon>
        <taxon>Streptophyta</taxon>
        <taxon>Embryophyta</taxon>
        <taxon>Tracheophyta</taxon>
        <taxon>Spermatophyta</taxon>
        <taxon>Magnoliopsida</taxon>
        <taxon>eudicotyledons</taxon>
        <taxon>Gunneridae</taxon>
        <taxon>Pentapetalae</taxon>
        <taxon>asterids</taxon>
        <taxon>lamiids</taxon>
        <taxon>Lamiales</taxon>
        <taxon>Scrophulariaceae</taxon>
        <taxon>Buddlejeae</taxon>
        <taxon>Buddleja</taxon>
    </lineage>
</organism>
<dbReference type="InterPro" id="IPR001906">
    <property type="entry name" value="Terpene_synth_N"/>
</dbReference>
<evidence type="ECO:0000259" key="1">
    <source>
        <dbReference type="Pfam" id="PF01397"/>
    </source>
</evidence>
<sequence length="82" mass="9667">MKRELRESSKDYMQQLGLIDAIRRLGIEHHFEVEIDEALQNIFEKFDGYCKDNDDMYITVLGFRLRGNLILEFHVILVPGPI</sequence>
<name>A0AAV6WPB0_9LAMI</name>
<dbReference type="SUPFAM" id="SSF48239">
    <property type="entry name" value="Terpenoid cyclases/Protein prenyltransferases"/>
    <property type="match status" value="1"/>
</dbReference>
<dbReference type="InterPro" id="IPR036965">
    <property type="entry name" value="Terpene_synth_N_sf"/>
</dbReference>
<feature type="domain" description="Terpene synthase N-terminal" evidence="1">
    <location>
        <begin position="8"/>
        <end position="65"/>
    </location>
</feature>
<proteinExistence type="predicted"/>
<gene>
    <name evidence="2" type="ORF">BUALT_Bualt13G0015500</name>
</gene>
<dbReference type="Pfam" id="PF01397">
    <property type="entry name" value="Terpene_synth"/>
    <property type="match status" value="1"/>
</dbReference>
<protein>
    <recommendedName>
        <fullName evidence="1">Terpene synthase N-terminal domain-containing protein</fullName>
    </recommendedName>
</protein>
<dbReference type="Proteomes" id="UP000826271">
    <property type="component" value="Unassembled WGS sequence"/>
</dbReference>
<evidence type="ECO:0000313" key="3">
    <source>
        <dbReference type="Proteomes" id="UP000826271"/>
    </source>
</evidence>
<reference evidence="2" key="1">
    <citation type="submission" date="2019-10" db="EMBL/GenBank/DDBJ databases">
        <authorList>
            <person name="Zhang R."/>
            <person name="Pan Y."/>
            <person name="Wang J."/>
            <person name="Ma R."/>
            <person name="Yu S."/>
        </authorList>
    </citation>
    <scope>NUCLEOTIDE SEQUENCE</scope>
    <source>
        <strain evidence="2">LA-IB0</strain>
        <tissue evidence="2">Leaf</tissue>
    </source>
</reference>